<feature type="domain" description="Mon2/Sec7/BIG1-like dimerisation and cyclophilin-binding" evidence="7">
    <location>
        <begin position="11"/>
        <end position="180"/>
    </location>
</feature>
<dbReference type="Proteomes" id="UP000708208">
    <property type="component" value="Unassembled WGS sequence"/>
</dbReference>
<feature type="region of interest" description="Disordered" evidence="3">
    <location>
        <begin position="693"/>
        <end position="720"/>
    </location>
</feature>
<feature type="domain" description="Mon2/Sec7/BIG1-like HDS" evidence="4">
    <location>
        <begin position="867"/>
        <end position="944"/>
    </location>
</feature>
<keyword evidence="9" id="KW-1185">Reference proteome</keyword>
<dbReference type="Pfam" id="PF16206">
    <property type="entry name" value="Mon2_C"/>
    <property type="match status" value="3"/>
</dbReference>
<evidence type="ECO:0000256" key="2">
    <source>
        <dbReference type="ARBA" id="ARBA00022927"/>
    </source>
</evidence>
<dbReference type="InterPro" id="IPR032691">
    <property type="entry name" value="Mon2/Sec7/BIG1-like_HUS"/>
</dbReference>
<evidence type="ECO:0000256" key="3">
    <source>
        <dbReference type="SAM" id="MobiDB-lite"/>
    </source>
</evidence>
<evidence type="ECO:0000259" key="7">
    <source>
        <dbReference type="Pfam" id="PF16213"/>
    </source>
</evidence>
<evidence type="ECO:0000313" key="9">
    <source>
        <dbReference type="Proteomes" id="UP000708208"/>
    </source>
</evidence>
<feature type="domain" description="Mon2 C-terminal" evidence="6">
    <location>
        <begin position="1408"/>
        <end position="1629"/>
    </location>
</feature>
<reference evidence="8" key="1">
    <citation type="submission" date="2021-06" db="EMBL/GenBank/DDBJ databases">
        <authorList>
            <person name="Hodson N. C."/>
            <person name="Mongue J. A."/>
            <person name="Jaron S. K."/>
        </authorList>
    </citation>
    <scope>NUCLEOTIDE SEQUENCE</scope>
</reference>
<dbReference type="GO" id="GO:0015031">
    <property type="term" value="P:protein transport"/>
    <property type="evidence" value="ECO:0007669"/>
    <property type="project" value="UniProtKB-KW"/>
</dbReference>
<feature type="domain" description="Mon2/Sec7/BIG1-like HUS" evidence="5">
    <location>
        <begin position="192"/>
        <end position="366"/>
    </location>
</feature>
<dbReference type="EMBL" id="CAJVCH010154046">
    <property type="protein sequence ID" value="CAG7727821.1"/>
    <property type="molecule type" value="Genomic_DNA"/>
</dbReference>
<evidence type="ECO:0000259" key="4">
    <source>
        <dbReference type="Pfam" id="PF09324"/>
    </source>
</evidence>
<comment type="caution">
    <text evidence="8">The sequence shown here is derived from an EMBL/GenBank/DDBJ whole genome shotgun (WGS) entry which is preliminary data.</text>
</comment>
<name>A0A8J2P8H4_9HEXA</name>
<dbReference type="Pfam" id="PF12783">
    <property type="entry name" value="Sec7-like_HUS"/>
    <property type="match status" value="1"/>
</dbReference>
<dbReference type="OrthoDB" id="294853at2759"/>
<dbReference type="InterPro" id="IPR032629">
    <property type="entry name" value="DCB_dom"/>
</dbReference>
<evidence type="ECO:0000259" key="5">
    <source>
        <dbReference type="Pfam" id="PF12783"/>
    </source>
</evidence>
<feature type="domain" description="Mon2 C-terminal" evidence="6">
    <location>
        <begin position="948"/>
        <end position="1191"/>
    </location>
</feature>
<proteinExistence type="predicted"/>
<dbReference type="Pfam" id="PF16213">
    <property type="entry name" value="DCB"/>
    <property type="match status" value="1"/>
</dbReference>
<evidence type="ECO:0000313" key="8">
    <source>
        <dbReference type="EMBL" id="CAG7727821.1"/>
    </source>
</evidence>
<dbReference type="Pfam" id="PF09324">
    <property type="entry name" value="Sec7-like_HDS"/>
    <property type="match status" value="1"/>
</dbReference>
<dbReference type="PANTHER" id="PTHR10663:SF333">
    <property type="entry name" value="PROTEIN MON2 HOMOLOG"/>
    <property type="match status" value="1"/>
</dbReference>
<dbReference type="InterPro" id="IPR032817">
    <property type="entry name" value="Mon2_C"/>
</dbReference>
<feature type="domain" description="Mon2 C-terminal" evidence="6">
    <location>
        <begin position="1214"/>
        <end position="1317"/>
    </location>
</feature>
<sequence>MANVDPATTAAEKLVFALQNDLKTLSLETKKKHGQVKDSCEDAIARIRNARASPSPMGYITNTALLPVIQGCDTKDPKIVKLCLHSIQRLITAGYVDTKGAKSISDTITVLLESNLEEIKILQTITLLLTTNDVVTGDLLAKNLVLCFRLHFSKDSTTAHAAGATVRQLVSLVFERIDKDKPTSGRDLPTEAEDAYLLFQDLILLVNGEQPSWLVGLTEMTRSFGLELLETILARFPFVFGKYEQFGLILKERVCAMVIKLFSPNAKFKATLQHSQVATDISLDKPFYPISVRLLRIVDILINKYYALLVTECEIFLSLLVRFLDPDKPTWQRCLALEVLHKLITSPSHLSKFCRSYDLKPHATNICKDMVNALGAYVQSVFANPVGAMSSILSTSNSMPNNLPNPVQSSNNINGPTSNLNDQSPMGFYFRGSLVPLVQLYQPSVPKPQLMELTDKQEPPLFATCESYGVAISFACLSDFVLSLVSIDKGIQEGREEDVDILKQLLSSSWPGLLAALNLLLEASIDDSITESICDRLVDMATLSGKVSLQQCREATVLSLCVATLPPHYGYAVLKGTIGHGESPHPISYSEMDNGKQQVVVVGTSVVPSLALPSSLQSTPVMLTRKNLLVTHSVLRLCLEAGAILLTSWLTVLTTLQHLCWVCGIVAKSSTDVITSTPGRFSFVDNKLNSSVGNTGSNSQQELTITSSGSNSTHYTSGSNTGDVGELTVISSAKSGSQKGFKVSNGSVGTNGGVMGVVVDFVSCLSQGVMRLIETSVGLDDVSLHHVINALTNLSQEAMEIAYSNREPSLFAVAKLLEIGLFNLDRVEIYWRPLTNHLLEVCRHPHRRMREWGSEAITYLVKSALLHEDTENEKVSQLLLSPLCELSTILHDDVRKKQLMALNQILHCKGEKLKSSWPLAINILGDIYEHHSESLIRSAFQCLQLVVTDYLPVLPCGCLPQSIDTVAKFARQKQELNVALSAIGLTWNIADFLYQNRARILDNLTPDIAVFPDFPGMSEIPQFDRLWLGIYQRLGELCADERPAVRKSSGQTLFSTIGAHSNILSRYSWDSVMWQVLFPLLEAVETSWTNASSEKVDGQNALLIHHSRNTEQKQWAETQVLVLNGIAKIFSIKRSSLLQIHDYPKAWFFFLQFMQKGAMSTNEEVSLAALKSFQESLIVSQDVASPDPEETWARSWLVYCEIGQKVICERGAHQQYLTAYVTIFQCIFPAWKLRLTVEDISKVNHVFARSLVIPLTAEGASSIIFSSSDNGMSPLQEQIYHAYDIIIEEAQVTPHLNVLLPPIVIQLIEFGAAAVRTSTNSKGIPLEGVVPSCMEFGIKCLKHSVNILGDLCKEKFVQESSFFRRVMESFGPILGSRFQNAEGMWRDCAEQFFQAVPRIVEFQPKDPEFWAELAKCAQDFLFFTEAGEWVTKKGWKDEKMDGRMVNLLKNLVFQNDGFLPSQFLIEVVKIFHRGSCINEYDGINVSEREEFVRFCFSSLLEFVLKGPSSVSQIVEMQSGDDGKKIAVLALLQRFQNILLNYKDYVNHNSHIPIQRHRLAEMNFVLRAIASLMDNLKTADPGRVAPGTWSHIIAIYPDLVAIVGLPGVDSSISMALRDALLSYKDLLYRPSDIKKK</sequence>
<dbReference type="PANTHER" id="PTHR10663">
    <property type="entry name" value="GUANYL-NUCLEOTIDE EXCHANGE FACTOR"/>
    <property type="match status" value="1"/>
</dbReference>
<keyword evidence="2" id="KW-0653">Protein transport</keyword>
<gene>
    <name evidence="8" type="ORF">AFUS01_LOCUS16643</name>
</gene>
<dbReference type="InterPro" id="IPR015403">
    <property type="entry name" value="Mon2/Sec7/BIG1-like_HDS"/>
</dbReference>
<keyword evidence="1" id="KW-0813">Transport</keyword>
<accession>A0A8J2P8H4</accession>
<organism evidence="8 9">
    <name type="scientific">Allacma fusca</name>
    <dbReference type="NCBI Taxonomy" id="39272"/>
    <lineage>
        <taxon>Eukaryota</taxon>
        <taxon>Metazoa</taxon>
        <taxon>Ecdysozoa</taxon>
        <taxon>Arthropoda</taxon>
        <taxon>Hexapoda</taxon>
        <taxon>Collembola</taxon>
        <taxon>Symphypleona</taxon>
        <taxon>Sminthuridae</taxon>
        <taxon>Allacma</taxon>
    </lineage>
</organism>
<evidence type="ECO:0000259" key="6">
    <source>
        <dbReference type="Pfam" id="PF16206"/>
    </source>
</evidence>
<protein>
    <recommendedName>
        <fullName evidence="10">Protein MON2 homolog</fullName>
    </recommendedName>
</protein>
<evidence type="ECO:0008006" key="10">
    <source>
        <dbReference type="Google" id="ProtNLM"/>
    </source>
</evidence>
<evidence type="ECO:0000256" key="1">
    <source>
        <dbReference type="ARBA" id="ARBA00022448"/>
    </source>
</evidence>